<keyword evidence="3 5" id="KW-1133">Transmembrane helix</keyword>
<dbReference type="EMBL" id="VCDN01000003">
    <property type="protein sequence ID" value="MDX7985917.1"/>
    <property type="molecule type" value="Genomic_DNA"/>
</dbReference>
<evidence type="ECO:0000256" key="5">
    <source>
        <dbReference type="SAM" id="Phobius"/>
    </source>
</evidence>
<dbReference type="Proteomes" id="UP001271890">
    <property type="component" value="Unassembled WGS sequence"/>
</dbReference>
<feature type="transmembrane region" description="Helical" evidence="5">
    <location>
        <begin position="77"/>
        <end position="100"/>
    </location>
</feature>
<comment type="subcellular location">
    <subcellularLocation>
        <location evidence="1">Membrane</location>
        <topology evidence="1">Multi-pass membrane protein</topology>
    </subcellularLocation>
</comment>
<gene>
    <name evidence="6" type="ORF">FE392_01010</name>
</gene>
<evidence type="ECO:0000256" key="2">
    <source>
        <dbReference type="ARBA" id="ARBA00022692"/>
    </source>
</evidence>
<evidence type="ECO:0000256" key="4">
    <source>
        <dbReference type="ARBA" id="ARBA00023136"/>
    </source>
</evidence>
<comment type="caution">
    <text evidence="6">The sequence shown here is derived from an EMBL/GenBank/DDBJ whole genome shotgun (WGS) entry which is preliminary data.</text>
</comment>
<reference evidence="7" key="1">
    <citation type="journal article" date="2024" name="Toxins">
        <title>Genome Sequence Analysis of Native Xenorhabdus Strains Isolated from Entomopathogenic Nematodes in Argentina.</title>
        <authorList>
            <person name="Palma L."/>
            <person name="Frizzo L."/>
            <person name="Kaiser S."/>
            <person name="Berry C."/>
            <person name="Caballero P."/>
            <person name="Bode H.B."/>
            <person name="Del Valle E.E."/>
        </authorList>
    </citation>
    <scope>NUCLEOTIDE SEQUENCE [LARGE SCALE GENOMIC DNA]</scope>
    <source>
        <strain evidence="7">12</strain>
    </source>
</reference>
<feature type="transmembrane region" description="Helical" evidence="5">
    <location>
        <begin position="53"/>
        <end position="71"/>
    </location>
</feature>
<feature type="transmembrane region" description="Helical" evidence="5">
    <location>
        <begin position="112"/>
        <end position="131"/>
    </location>
</feature>
<evidence type="ECO:0000256" key="3">
    <source>
        <dbReference type="ARBA" id="ARBA00022989"/>
    </source>
</evidence>
<proteinExistence type="predicted"/>
<evidence type="ECO:0000313" key="7">
    <source>
        <dbReference type="Proteomes" id="UP001271890"/>
    </source>
</evidence>
<keyword evidence="4 5" id="KW-0472">Membrane</keyword>
<sequence>MKRFIENTLESNWLWWVARLLILAMFIASGLAKLIDFEGGMAVMREAELHPDWLFNIATIVVLLAGSILILSDRLVWLGAGMLSVFLILIIFLVHTFWLFSGEKAENALNFVFEDIAVIGGLIAVAIISHLRKKLKA</sequence>
<organism evidence="6 7">
    <name type="scientific">Xenorhabdus santafensis</name>
    <dbReference type="NCBI Taxonomy" id="2582833"/>
    <lineage>
        <taxon>Bacteria</taxon>
        <taxon>Pseudomonadati</taxon>
        <taxon>Pseudomonadota</taxon>
        <taxon>Gammaproteobacteria</taxon>
        <taxon>Enterobacterales</taxon>
        <taxon>Morganellaceae</taxon>
        <taxon>Xenorhabdus</taxon>
    </lineage>
</organism>
<dbReference type="InterPro" id="IPR032808">
    <property type="entry name" value="DoxX"/>
</dbReference>
<dbReference type="Pfam" id="PF07681">
    <property type="entry name" value="DoxX"/>
    <property type="match status" value="1"/>
</dbReference>
<protein>
    <submittedName>
        <fullName evidence="6">DoxX family protein</fullName>
    </submittedName>
</protein>
<keyword evidence="7" id="KW-1185">Reference proteome</keyword>
<evidence type="ECO:0000256" key="1">
    <source>
        <dbReference type="ARBA" id="ARBA00004141"/>
    </source>
</evidence>
<keyword evidence="2 5" id="KW-0812">Transmembrane</keyword>
<evidence type="ECO:0000313" key="6">
    <source>
        <dbReference type="EMBL" id="MDX7985917.1"/>
    </source>
</evidence>
<accession>A0ABU4S3X3</accession>
<feature type="transmembrane region" description="Helical" evidence="5">
    <location>
        <begin position="13"/>
        <end position="32"/>
    </location>
</feature>
<name>A0ABU4S3X3_9GAMM</name>